<reference evidence="1" key="1">
    <citation type="submission" date="2015-06" db="EMBL/GenBank/DDBJ databases">
        <authorList>
            <person name="Radhakrishnan R."/>
            <person name="Underwood A."/>
            <person name="Al-Shahib A."/>
        </authorList>
    </citation>
    <scope>NUCLEOTIDE SEQUENCE</scope>
    <source>
        <strain evidence="1">P19_London_7_VIM_2_05_10</strain>
    </source>
</reference>
<comment type="caution">
    <text evidence="2">The sequence shown here is derived from an EMBL/GenBank/DDBJ whole genome shotgun (WGS) entry which is preliminary data.</text>
</comment>
<gene>
    <name evidence="2" type="ORF">DT376_25770</name>
    <name evidence="1" type="ORF">PAERUG_P19_London_7_VIM_2_05_10_05145</name>
</gene>
<protein>
    <submittedName>
        <fullName evidence="2">Uncharacterized protein</fullName>
    </submittedName>
</protein>
<dbReference type="Proteomes" id="UP000253594">
    <property type="component" value="Unassembled WGS sequence"/>
</dbReference>
<reference evidence="2 4" key="3">
    <citation type="submission" date="2018-07" db="EMBL/GenBank/DDBJ databases">
        <title>Mechanisms of high-level aminoglycoside resistance among Gram-negative pathogens in Brazil.</title>
        <authorList>
            <person name="Ballaben A.S."/>
            <person name="Darini A.L.C."/>
            <person name="Doi Y."/>
        </authorList>
    </citation>
    <scope>NUCLEOTIDE SEQUENCE [LARGE SCALE GENOMIC DNA]</scope>
    <source>
        <strain evidence="2 4">B2-305</strain>
    </source>
</reference>
<dbReference type="EMBL" id="QORE01001106">
    <property type="protein sequence ID" value="RCI72057.1"/>
    <property type="molecule type" value="Genomic_DNA"/>
</dbReference>
<organism evidence="2 4">
    <name type="scientific">Pseudomonas aeruginosa</name>
    <dbReference type="NCBI Taxonomy" id="287"/>
    <lineage>
        <taxon>Bacteria</taxon>
        <taxon>Pseudomonadati</taxon>
        <taxon>Pseudomonadota</taxon>
        <taxon>Gammaproteobacteria</taxon>
        <taxon>Pseudomonadales</taxon>
        <taxon>Pseudomonadaceae</taxon>
        <taxon>Pseudomonas</taxon>
    </lineage>
</organism>
<evidence type="ECO:0000313" key="2">
    <source>
        <dbReference type="EMBL" id="RCI72057.1"/>
    </source>
</evidence>
<dbReference type="AlphaFoldDB" id="A0A2K4Y324"/>
<dbReference type="EMBL" id="CVVU01000234">
    <property type="protein sequence ID" value="CRP65558.1"/>
    <property type="molecule type" value="Genomic_DNA"/>
</dbReference>
<reference evidence="3" key="2">
    <citation type="submission" date="2015-06" db="EMBL/GenBank/DDBJ databases">
        <authorList>
            <person name="Radhakrishnan Rajesh"/>
            <person name="Underwood Anthony"/>
            <person name="Al-Shahib Ali"/>
        </authorList>
    </citation>
    <scope>NUCLEOTIDE SEQUENCE [LARGE SCALE GENOMIC DNA]</scope>
    <source>
        <strain evidence="3">P19_London_7_VIM_2_05_10</strain>
    </source>
</reference>
<name>A0A2K4Y324_PSEAI</name>
<proteinExistence type="predicted"/>
<evidence type="ECO:0000313" key="3">
    <source>
        <dbReference type="Proteomes" id="UP000045039"/>
    </source>
</evidence>
<evidence type="ECO:0000313" key="4">
    <source>
        <dbReference type="Proteomes" id="UP000253594"/>
    </source>
</evidence>
<accession>A0A2K4Y324</accession>
<evidence type="ECO:0000313" key="1">
    <source>
        <dbReference type="EMBL" id="CRP65558.1"/>
    </source>
</evidence>
<dbReference type="RefSeq" id="WP_023100660.1">
    <property type="nucleotide sequence ID" value="NZ_CAADNP010000346.1"/>
</dbReference>
<dbReference type="Proteomes" id="UP000045039">
    <property type="component" value="Unassembled WGS sequence"/>
</dbReference>
<sequence length="60" mass="6927">MTNPETHSDYPALECPKCERLRKPQRLNQDGSVTYSCPPDHVNHGNRYTWRIAQDGTLID</sequence>